<comment type="similarity">
    <text evidence="4">Belongs to the helicase family. RecQ subfamily.</text>
</comment>
<dbReference type="FunFam" id="3.40.50.300:FF:000340">
    <property type="entry name" value="Bloom syndrome, RecQ helicase"/>
    <property type="match status" value="1"/>
</dbReference>
<feature type="compositionally biased region" description="Acidic residues" evidence="26">
    <location>
        <begin position="354"/>
        <end position="364"/>
    </location>
</feature>
<feature type="region of interest" description="Disordered" evidence="26">
    <location>
        <begin position="1"/>
        <end position="27"/>
    </location>
</feature>
<evidence type="ECO:0000256" key="15">
    <source>
        <dbReference type="ARBA" id="ARBA00022840"/>
    </source>
</evidence>
<dbReference type="GO" id="GO:0005634">
    <property type="term" value="C:nucleus"/>
    <property type="evidence" value="ECO:0007669"/>
    <property type="project" value="UniProtKB-SubCell"/>
</dbReference>
<dbReference type="Proteomes" id="UP000663829">
    <property type="component" value="Unassembled WGS sequence"/>
</dbReference>
<dbReference type="EMBL" id="CAJNOQ010000692">
    <property type="protein sequence ID" value="CAF0828548.1"/>
    <property type="molecule type" value="Genomic_DNA"/>
</dbReference>
<keyword evidence="6" id="KW-0690">Ribosome biogenesis</keyword>
<dbReference type="GO" id="GO:0009378">
    <property type="term" value="F:four-way junction helicase activity"/>
    <property type="evidence" value="ECO:0007669"/>
    <property type="project" value="TreeGrafter"/>
</dbReference>
<comment type="catalytic activity">
    <reaction evidence="20">
        <text>Couples ATP hydrolysis with the unwinding of duplex DNA by translocating in the 3'-5' direction.</text>
        <dbReference type="EC" id="5.6.2.4"/>
    </reaction>
</comment>
<evidence type="ECO:0000256" key="19">
    <source>
        <dbReference type="ARBA" id="ARBA00023242"/>
    </source>
</evidence>
<dbReference type="GO" id="GO:0003677">
    <property type="term" value="F:DNA binding"/>
    <property type="evidence" value="ECO:0007669"/>
    <property type="project" value="UniProtKB-KW"/>
</dbReference>
<keyword evidence="16" id="KW-0238">DNA-binding</keyword>
<dbReference type="PROSITE" id="PS00028">
    <property type="entry name" value="ZINC_FINGER_C2H2_1"/>
    <property type="match status" value="1"/>
</dbReference>
<dbReference type="GO" id="GO:0043138">
    <property type="term" value="F:3'-5' DNA helicase activity"/>
    <property type="evidence" value="ECO:0007669"/>
    <property type="project" value="UniProtKB-EC"/>
</dbReference>
<comment type="similarity">
    <text evidence="22">Belongs to the ZNF593/BUD20 C2H2-type zinc-finger protein family.</text>
</comment>
<keyword evidence="11 25" id="KW-0863">Zinc-finger</keyword>
<dbReference type="GO" id="GO:0005737">
    <property type="term" value="C:cytoplasm"/>
    <property type="evidence" value="ECO:0007669"/>
    <property type="project" value="UniProtKB-SubCell"/>
</dbReference>
<dbReference type="InterPro" id="IPR003604">
    <property type="entry name" value="Matrin/U1-like-C_Znf_C2H2"/>
</dbReference>
<dbReference type="Pfam" id="PF09382">
    <property type="entry name" value="RQC"/>
    <property type="match status" value="1"/>
</dbReference>
<evidence type="ECO:0000259" key="30">
    <source>
        <dbReference type="PROSITE" id="PS51194"/>
    </source>
</evidence>
<dbReference type="FunFam" id="3.30.160.60:FF:000299">
    <property type="entry name" value="Zinc finger protein 593"/>
    <property type="match status" value="1"/>
</dbReference>
<dbReference type="InterPro" id="IPR013087">
    <property type="entry name" value="Znf_C2H2_type"/>
</dbReference>
<dbReference type="GO" id="GO:0006260">
    <property type="term" value="P:DNA replication"/>
    <property type="evidence" value="ECO:0007669"/>
    <property type="project" value="UniProtKB-KW"/>
</dbReference>
<evidence type="ECO:0000313" key="33">
    <source>
        <dbReference type="Proteomes" id="UP000663829"/>
    </source>
</evidence>
<dbReference type="InterPro" id="IPR004589">
    <property type="entry name" value="DNA_helicase_ATP-dep_RecQ"/>
</dbReference>
<dbReference type="PANTHER" id="PTHR13710">
    <property type="entry name" value="DNA HELICASE RECQ FAMILY MEMBER"/>
    <property type="match status" value="1"/>
</dbReference>
<dbReference type="EC" id="5.6.2.4" evidence="21"/>
<dbReference type="PROSITE" id="PS51194">
    <property type="entry name" value="HELICASE_CTER"/>
    <property type="match status" value="1"/>
</dbReference>
<dbReference type="GO" id="GO:0042254">
    <property type="term" value="P:ribosome biogenesis"/>
    <property type="evidence" value="ECO:0007669"/>
    <property type="project" value="UniProtKB-KW"/>
</dbReference>
<evidence type="ECO:0000256" key="25">
    <source>
        <dbReference type="PROSITE-ProRule" id="PRU00042"/>
    </source>
</evidence>
<feature type="domain" description="HRDC" evidence="28">
    <location>
        <begin position="1010"/>
        <end position="1092"/>
    </location>
</feature>
<dbReference type="CDD" id="cd18794">
    <property type="entry name" value="SF2_C_RecQ"/>
    <property type="match status" value="1"/>
</dbReference>
<feature type="compositionally biased region" description="Polar residues" evidence="26">
    <location>
        <begin position="412"/>
        <end position="423"/>
    </location>
</feature>
<evidence type="ECO:0000259" key="29">
    <source>
        <dbReference type="PROSITE" id="PS51192"/>
    </source>
</evidence>
<feature type="compositionally biased region" description="Low complexity" evidence="26">
    <location>
        <begin position="195"/>
        <end position="206"/>
    </location>
</feature>
<evidence type="ECO:0000256" key="13">
    <source>
        <dbReference type="ARBA" id="ARBA00022806"/>
    </source>
</evidence>
<gene>
    <name evidence="31" type="ORF">GPM918_LOCUS4929</name>
    <name evidence="32" type="ORF">SRO942_LOCUS4930</name>
</gene>
<dbReference type="SMART" id="SM00956">
    <property type="entry name" value="RQC"/>
    <property type="match status" value="1"/>
</dbReference>
<dbReference type="FunFam" id="3.40.50.300:FF:000537">
    <property type="entry name" value="Bloom syndrome RecQ-like helicase"/>
    <property type="match status" value="1"/>
</dbReference>
<comment type="caution">
    <text evidence="31">The sequence shown here is derived from an EMBL/GenBank/DDBJ whole genome shotgun (WGS) entry which is preliminary data.</text>
</comment>
<dbReference type="Gene3D" id="3.30.160.60">
    <property type="entry name" value="Classic Zinc Finger"/>
    <property type="match status" value="1"/>
</dbReference>
<dbReference type="SUPFAM" id="SSF52540">
    <property type="entry name" value="P-loop containing nucleoside triphosphate hydrolases"/>
    <property type="match status" value="1"/>
</dbReference>
<evidence type="ECO:0000313" key="32">
    <source>
        <dbReference type="EMBL" id="CAF3615506.1"/>
    </source>
</evidence>
<feature type="compositionally biased region" description="Polar residues" evidence="26">
    <location>
        <begin position="208"/>
        <end position="223"/>
    </location>
</feature>
<keyword evidence="17" id="KW-0234">DNA repair</keyword>
<dbReference type="Proteomes" id="UP000681722">
    <property type="component" value="Unassembled WGS sequence"/>
</dbReference>
<dbReference type="InterPro" id="IPR002121">
    <property type="entry name" value="HRDC_dom"/>
</dbReference>
<dbReference type="InterPro" id="IPR010997">
    <property type="entry name" value="HRDC-like_sf"/>
</dbReference>
<evidence type="ECO:0000256" key="1">
    <source>
        <dbReference type="ARBA" id="ARBA00001947"/>
    </source>
</evidence>
<dbReference type="Gene3D" id="1.10.150.80">
    <property type="entry name" value="HRDC domain"/>
    <property type="match status" value="1"/>
</dbReference>
<feature type="region of interest" description="Disordered" evidence="26">
    <location>
        <begin position="1100"/>
        <end position="1176"/>
    </location>
</feature>
<protein>
    <recommendedName>
        <fullName evidence="24">RecQ-like DNA helicase BLM</fullName>
        <ecNumber evidence="21">5.6.2.4</ecNumber>
    </recommendedName>
    <alternativeName>
        <fullName evidence="23">DNA 3'-5' helicase BLM</fullName>
    </alternativeName>
</protein>
<dbReference type="InterPro" id="IPR014001">
    <property type="entry name" value="Helicase_ATP-bd"/>
</dbReference>
<organism evidence="31 33">
    <name type="scientific">Didymodactylos carnosus</name>
    <dbReference type="NCBI Taxonomy" id="1234261"/>
    <lineage>
        <taxon>Eukaryota</taxon>
        <taxon>Metazoa</taxon>
        <taxon>Spiralia</taxon>
        <taxon>Gnathifera</taxon>
        <taxon>Rotifera</taxon>
        <taxon>Eurotatoria</taxon>
        <taxon>Bdelloidea</taxon>
        <taxon>Philodinida</taxon>
        <taxon>Philodinidae</taxon>
        <taxon>Didymodactylos</taxon>
    </lineage>
</organism>
<feature type="compositionally biased region" description="Acidic residues" evidence="26">
    <location>
        <begin position="1116"/>
        <end position="1127"/>
    </location>
</feature>
<dbReference type="Pfam" id="PF12171">
    <property type="entry name" value="zf-C2H2_jaz"/>
    <property type="match status" value="1"/>
</dbReference>
<dbReference type="GO" id="GO:0016787">
    <property type="term" value="F:hydrolase activity"/>
    <property type="evidence" value="ECO:0007669"/>
    <property type="project" value="UniProtKB-KW"/>
</dbReference>
<dbReference type="PROSITE" id="PS00690">
    <property type="entry name" value="DEAH_ATP_HELICASE"/>
    <property type="match status" value="1"/>
</dbReference>
<sequence>MPKKTRSKNHSHGGVSRQGKVLKTKRKTKDIDEIQNHMIPLKAKELLNQAVDYDLPGLGQNYCLYCARHFINDSDLQHHIKSKVHKRRVKELQTEAFTSKEADQAAGIGNYETPRKIFVPSDPKSLYAMDIETTIMSNVLRPGYNPGNNKPFVKNNLAEQLKTFYGYRKNEQRFMEKPNPLPPPVFRAIKTTPLSSSSNISTSFPPLQRQTSSSLFNSGIQGQSPSLMSTASSSSSSSSSFPGSMNNSNIPVKQEPSSPNIKPKPLSNLCNLSLSLLDKSVAPKPNCVDSNVSTNNQNNNISTQIDDISNFEDELFNDWGSIADKPSRPTSMPNNLSTDDYFVDEIIIDDDEEVQDQEEDDDEEPSAHTLTTTQSGSDTEFEDYSHTRSIDDDDDDDNDFDDSPNSKRQRTGHTQQSQTTIQQPYKVKWLTSDVEDHGPEFVKDFPHTKSMLDVFHSVFGLKKFRHNQREAVNAALEGYDCFVLMPTGGGKSLCYQLPAVLDQGVTFVVSPLRSLILDQKQKLLSLGVACTALTGDITKSEADEIYRELYKHVPGYKIVYITPEKIKHSEQLERLLKSLYDRNLLSRFVIDEAHCVSEYGHDFRPDYLNLGQLHVKYRNVKFILLTATATPRVKKDILHQMKITNAKLFIQSFNRSNLIYECRPKGTTDNALKKILTLIQADYKNQCGIIYCFSRNECEKTANYLASYKIKALAYHAGLNDSKRAQVQNQWANDDTCQVICATIAFGMGIDKPNVRYVIHLSMPKSIEGYYQESGRAGRDGAMSFCYLFYGYQDLVKMKRLIMSEVTMTSTKEAKKIRIDNLHRVYSYCLNNADCRRTLLLEYFGEAFSSQECKRIKATTCDNCRSVLKTKTLDCTQLSIDIVKLVTQLVGEGKKSRQNITLNQIIDILRGSKNKNIIEAKYDQLASYNSCSHMNKIDVERLLSKLILEGYLYQDIVVLQAHDSAVAYIRPGQRAHIVTNPAFQKSIKIELTICQQQASMSAEQKEKQKTPLDQLIDKCVQSLKDEFKRICNGVNASSILTDKVLNDMGKRMPRTKNDMLKITEVTEVKYNRHNLDRLLLITQNFADQREVMKREEEAALKATNTSIKPRKTNDDLNFDEDEDEENDGWLGKRKRGGSRGKTTGNRGRFSKKKTTGNRSAYFARKNAIAKRNRQPF</sequence>
<dbReference type="InterPro" id="IPR032284">
    <property type="entry name" value="RecQ_Zn-bd"/>
</dbReference>
<evidence type="ECO:0000256" key="17">
    <source>
        <dbReference type="ARBA" id="ARBA00023204"/>
    </source>
</evidence>
<dbReference type="Pfam" id="PF00270">
    <property type="entry name" value="DEAD"/>
    <property type="match status" value="1"/>
</dbReference>
<dbReference type="Gene3D" id="3.40.50.300">
    <property type="entry name" value="P-loop containing nucleotide triphosphate hydrolases"/>
    <property type="match status" value="2"/>
</dbReference>
<keyword evidence="19" id="KW-0539">Nucleus</keyword>
<reference evidence="31" key="1">
    <citation type="submission" date="2021-02" db="EMBL/GenBank/DDBJ databases">
        <authorList>
            <person name="Nowell W R."/>
        </authorList>
    </citation>
    <scope>NUCLEOTIDE SEQUENCE</scope>
</reference>
<comment type="cofactor">
    <cofactor evidence="1">
        <name>Zn(2+)</name>
        <dbReference type="ChEBI" id="CHEBI:29105"/>
    </cofactor>
</comment>
<evidence type="ECO:0000259" key="28">
    <source>
        <dbReference type="PROSITE" id="PS50967"/>
    </source>
</evidence>
<keyword evidence="13" id="KW-0347">Helicase</keyword>
<keyword evidence="15" id="KW-0067">ATP-binding</keyword>
<feature type="domain" description="Helicase C-terminal" evidence="30">
    <location>
        <begin position="671"/>
        <end position="823"/>
    </location>
</feature>
<feature type="region of interest" description="Disordered" evidence="26">
    <location>
        <begin position="195"/>
        <end position="264"/>
    </location>
</feature>
<evidence type="ECO:0000256" key="3">
    <source>
        <dbReference type="ARBA" id="ARBA00004496"/>
    </source>
</evidence>
<feature type="compositionally biased region" description="Acidic residues" evidence="26">
    <location>
        <begin position="391"/>
        <end position="402"/>
    </location>
</feature>
<dbReference type="SUPFAM" id="SSF46785">
    <property type="entry name" value="Winged helix' DNA-binding domain"/>
    <property type="match status" value="1"/>
</dbReference>
<evidence type="ECO:0000313" key="31">
    <source>
        <dbReference type="EMBL" id="CAF0828548.1"/>
    </source>
</evidence>
<dbReference type="GO" id="GO:0005694">
    <property type="term" value="C:chromosome"/>
    <property type="evidence" value="ECO:0007669"/>
    <property type="project" value="TreeGrafter"/>
</dbReference>
<dbReference type="GO" id="GO:0043021">
    <property type="term" value="F:ribonucleoprotein complex binding"/>
    <property type="evidence" value="ECO:0007669"/>
    <property type="project" value="UniProtKB-ARBA"/>
</dbReference>
<keyword evidence="33" id="KW-1185">Reference proteome</keyword>
<dbReference type="InterPro" id="IPR001650">
    <property type="entry name" value="Helicase_C-like"/>
</dbReference>
<dbReference type="Pfam" id="PF16124">
    <property type="entry name" value="RecQ_Zn_bind"/>
    <property type="match status" value="1"/>
</dbReference>
<evidence type="ECO:0000256" key="26">
    <source>
        <dbReference type="SAM" id="MobiDB-lite"/>
    </source>
</evidence>
<dbReference type="PROSITE" id="PS50157">
    <property type="entry name" value="ZINC_FINGER_C2H2_2"/>
    <property type="match status" value="1"/>
</dbReference>
<proteinExistence type="inferred from homology"/>
<dbReference type="InterPro" id="IPR022755">
    <property type="entry name" value="Znf_C2H2_jaz"/>
</dbReference>
<dbReference type="AlphaFoldDB" id="A0A813UKQ8"/>
<evidence type="ECO:0000256" key="16">
    <source>
        <dbReference type="ARBA" id="ARBA00023125"/>
    </source>
</evidence>
<evidence type="ECO:0000256" key="23">
    <source>
        <dbReference type="ARBA" id="ARBA00044542"/>
    </source>
</evidence>
<evidence type="ECO:0000256" key="2">
    <source>
        <dbReference type="ARBA" id="ARBA00004123"/>
    </source>
</evidence>
<dbReference type="Pfam" id="PF00271">
    <property type="entry name" value="Helicase_C"/>
    <property type="match status" value="1"/>
</dbReference>
<feature type="domain" description="Helicase ATP-binding" evidence="29">
    <location>
        <begin position="472"/>
        <end position="647"/>
    </location>
</feature>
<keyword evidence="9" id="KW-0547">Nucleotide-binding</keyword>
<accession>A0A813UKQ8</accession>
<evidence type="ECO:0000256" key="18">
    <source>
        <dbReference type="ARBA" id="ARBA00023235"/>
    </source>
</evidence>
<dbReference type="PANTHER" id="PTHR13710:SF153">
    <property type="entry name" value="RECQ-LIKE DNA HELICASE BLM"/>
    <property type="match status" value="1"/>
</dbReference>
<feature type="domain" description="C2H2-type" evidence="27">
    <location>
        <begin position="61"/>
        <end position="90"/>
    </location>
</feature>
<feature type="region of interest" description="Disordered" evidence="26">
    <location>
        <begin position="354"/>
        <end position="424"/>
    </location>
</feature>
<feature type="compositionally biased region" description="Polar residues" evidence="26">
    <location>
        <begin position="249"/>
        <end position="260"/>
    </location>
</feature>
<dbReference type="InterPro" id="IPR002464">
    <property type="entry name" value="DNA/RNA_helicase_DEAH_CS"/>
</dbReference>
<evidence type="ECO:0000256" key="14">
    <source>
        <dbReference type="ARBA" id="ARBA00022833"/>
    </source>
</evidence>
<comment type="subcellular location">
    <subcellularLocation>
        <location evidence="3">Cytoplasm</location>
    </subcellularLocation>
    <subcellularLocation>
        <location evidence="2">Nucleus</location>
    </subcellularLocation>
</comment>
<dbReference type="InterPro" id="IPR044876">
    <property type="entry name" value="HRDC_dom_sf"/>
</dbReference>
<keyword evidence="7" id="KW-0235">DNA replication</keyword>
<dbReference type="GO" id="GO:0000724">
    <property type="term" value="P:double-strand break repair via homologous recombination"/>
    <property type="evidence" value="ECO:0007669"/>
    <property type="project" value="TreeGrafter"/>
</dbReference>
<dbReference type="InterPro" id="IPR011545">
    <property type="entry name" value="DEAD/DEAH_box_helicase_dom"/>
</dbReference>
<keyword evidence="5" id="KW-0963">Cytoplasm</keyword>
<evidence type="ECO:0000256" key="11">
    <source>
        <dbReference type="ARBA" id="ARBA00022771"/>
    </source>
</evidence>
<evidence type="ECO:0000256" key="5">
    <source>
        <dbReference type="ARBA" id="ARBA00022490"/>
    </source>
</evidence>
<dbReference type="SMART" id="SM00451">
    <property type="entry name" value="ZnF_U1"/>
    <property type="match status" value="1"/>
</dbReference>
<dbReference type="InterPro" id="IPR018982">
    <property type="entry name" value="RQC_domain"/>
</dbReference>
<dbReference type="SMART" id="SM00490">
    <property type="entry name" value="HELICc"/>
    <property type="match status" value="1"/>
</dbReference>
<keyword evidence="12" id="KW-0378">Hydrolase</keyword>
<dbReference type="SUPFAM" id="SSF47819">
    <property type="entry name" value="HRDC-like"/>
    <property type="match status" value="1"/>
</dbReference>
<evidence type="ECO:0000256" key="22">
    <source>
        <dbReference type="ARBA" id="ARBA00038064"/>
    </source>
</evidence>
<dbReference type="EMBL" id="CAJOBC010000692">
    <property type="protein sequence ID" value="CAF3615506.1"/>
    <property type="molecule type" value="Genomic_DNA"/>
</dbReference>
<feature type="compositionally biased region" description="Low complexity" evidence="26">
    <location>
        <begin position="224"/>
        <end position="248"/>
    </location>
</feature>
<evidence type="ECO:0000256" key="21">
    <source>
        <dbReference type="ARBA" id="ARBA00034808"/>
    </source>
</evidence>
<dbReference type="PROSITE" id="PS50967">
    <property type="entry name" value="HRDC"/>
    <property type="match status" value="1"/>
</dbReference>
<dbReference type="InterPro" id="IPR027417">
    <property type="entry name" value="P-loop_NTPase"/>
</dbReference>
<evidence type="ECO:0000256" key="9">
    <source>
        <dbReference type="ARBA" id="ARBA00022741"/>
    </source>
</evidence>
<dbReference type="Pfam" id="PF00570">
    <property type="entry name" value="HRDC"/>
    <property type="match status" value="1"/>
</dbReference>
<dbReference type="InterPro" id="IPR036236">
    <property type="entry name" value="Znf_C2H2_sf"/>
</dbReference>
<feature type="compositionally biased region" description="Basic residues" evidence="26">
    <location>
        <begin position="1"/>
        <end position="11"/>
    </location>
</feature>
<dbReference type="InterPro" id="IPR036388">
    <property type="entry name" value="WH-like_DNA-bd_sf"/>
</dbReference>
<feature type="compositionally biased region" description="Polar residues" evidence="26">
    <location>
        <begin position="368"/>
        <end position="378"/>
    </location>
</feature>
<evidence type="ECO:0000256" key="12">
    <source>
        <dbReference type="ARBA" id="ARBA00022801"/>
    </source>
</evidence>
<evidence type="ECO:0000256" key="8">
    <source>
        <dbReference type="ARBA" id="ARBA00022723"/>
    </source>
</evidence>
<keyword evidence="8" id="KW-0479">Metal-binding</keyword>
<evidence type="ECO:0000256" key="6">
    <source>
        <dbReference type="ARBA" id="ARBA00022517"/>
    </source>
</evidence>
<dbReference type="SUPFAM" id="SSF57667">
    <property type="entry name" value="beta-beta-alpha zinc fingers"/>
    <property type="match status" value="1"/>
</dbReference>
<keyword evidence="18" id="KW-0413">Isomerase</keyword>
<dbReference type="NCBIfam" id="TIGR00614">
    <property type="entry name" value="recQ_fam"/>
    <property type="match status" value="1"/>
</dbReference>
<feature type="compositionally biased region" description="Basic residues" evidence="26">
    <location>
        <begin position="1167"/>
        <end position="1176"/>
    </location>
</feature>
<evidence type="ECO:0000256" key="20">
    <source>
        <dbReference type="ARBA" id="ARBA00034617"/>
    </source>
</evidence>
<dbReference type="GO" id="GO:0005524">
    <property type="term" value="F:ATP binding"/>
    <property type="evidence" value="ECO:0007669"/>
    <property type="project" value="UniProtKB-KW"/>
</dbReference>
<evidence type="ECO:0000256" key="4">
    <source>
        <dbReference type="ARBA" id="ARBA00005446"/>
    </source>
</evidence>
<keyword evidence="14" id="KW-0862">Zinc</keyword>
<name>A0A813UKQ8_9BILA</name>
<dbReference type="Gene3D" id="1.10.10.10">
    <property type="entry name" value="Winged helix-like DNA-binding domain superfamily/Winged helix DNA-binding domain"/>
    <property type="match status" value="1"/>
</dbReference>
<dbReference type="OrthoDB" id="10261556at2759"/>
<keyword evidence="10" id="KW-0227">DNA damage</keyword>
<evidence type="ECO:0000256" key="7">
    <source>
        <dbReference type="ARBA" id="ARBA00022705"/>
    </source>
</evidence>
<evidence type="ECO:0000259" key="27">
    <source>
        <dbReference type="PROSITE" id="PS50157"/>
    </source>
</evidence>
<dbReference type="InterPro" id="IPR036390">
    <property type="entry name" value="WH_DNA-bd_sf"/>
</dbReference>
<dbReference type="SMART" id="SM00487">
    <property type="entry name" value="DEXDc"/>
    <property type="match status" value="1"/>
</dbReference>
<dbReference type="PROSITE" id="PS51192">
    <property type="entry name" value="HELICASE_ATP_BIND_1"/>
    <property type="match status" value="1"/>
</dbReference>
<evidence type="ECO:0000256" key="10">
    <source>
        <dbReference type="ARBA" id="ARBA00022763"/>
    </source>
</evidence>
<evidence type="ECO:0000256" key="24">
    <source>
        <dbReference type="ARBA" id="ARBA00073450"/>
    </source>
</evidence>
<dbReference type="GO" id="GO:0008270">
    <property type="term" value="F:zinc ion binding"/>
    <property type="evidence" value="ECO:0007669"/>
    <property type="project" value="UniProtKB-KW"/>
</dbReference>